<reference evidence="4 5" key="1">
    <citation type="submission" date="2015-01" db="EMBL/GenBank/DDBJ databases">
        <title>Evolution of Trichinella species and genotypes.</title>
        <authorList>
            <person name="Korhonen P.K."/>
            <person name="Edoardo P."/>
            <person name="Giuseppe L.R."/>
            <person name="Gasser R.B."/>
        </authorList>
    </citation>
    <scope>NUCLEOTIDE SEQUENCE [LARGE SCALE GENOMIC DNA]</scope>
    <source>
        <strain evidence="4">ISS120</strain>
    </source>
</reference>
<organism evidence="4 5">
    <name type="scientific">Trichinella britovi</name>
    <name type="common">Parasitic roundworm</name>
    <dbReference type="NCBI Taxonomy" id="45882"/>
    <lineage>
        <taxon>Eukaryota</taxon>
        <taxon>Metazoa</taxon>
        <taxon>Ecdysozoa</taxon>
        <taxon>Nematoda</taxon>
        <taxon>Enoplea</taxon>
        <taxon>Dorylaimia</taxon>
        <taxon>Trichinellida</taxon>
        <taxon>Trichinellidae</taxon>
        <taxon>Trichinella</taxon>
    </lineage>
</organism>
<dbReference type="Gene3D" id="2.40.10.10">
    <property type="entry name" value="Trypsin-like serine proteases"/>
    <property type="match status" value="4"/>
</dbReference>
<feature type="domain" description="Peptidase S1" evidence="3">
    <location>
        <begin position="622"/>
        <end position="941"/>
    </location>
</feature>
<dbReference type="GO" id="GO:0004252">
    <property type="term" value="F:serine-type endopeptidase activity"/>
    <property type="evidence" value="ECO:0007669"/>
    <property type="project" value="InterPro"/>
</dbReference>
<dbReference type="Proteomes" id="UP000054653">
    <property type="component" value="Unassembled WGS sequence"/>
</dbReference>
<keyword evidence="4" id="KW-0472">Membrane</keyword>
<keyword evidence="4" id="KW-0378">Hydrolase</keyword>
<dbReference type="PROSITE" id="PS00134">
    <property type="entry name" value="TRYPSIN_HIS"/>
    <property type="match status" value="2"/>
</dbReference>
<dbReference type="PRINTS" id="PR00722">
    <property type="entry name" value="CHYMOTRYPSIN"/>
</dbReference>
<proteinExistence type="predicted"/>
<dbReference type="AlphaFoldDB" id="A0A0V1CTI9"/>
<feature type="domain" description="Peptidase S1" evidence="3">
    <location>
        <begin position="948"/>
        <end position="1179"/>
    </location>
</feature>
<dbReference type="InterPro" id="IPR018114">
    <property type="entry name" value="TRYPSIN_HIS"/>
</dbReference>
<sequence>MMMCRTNLQRMFVISLLIILINGNLSAELYDDGICGRPKFQPKFVSEDNRITGGIEALPHSHPWIVLLTSSSDTEYKCGGTIIPSRELNRSSYILTAAHCVENIAISEIIVTAGMHDSSVSSEMGRQVARVSSASISPEFKSNRRYDYAILTLEQPFIFNDYVRSACLSARHEYLKPRTKCFAAGWGATTGGYYKPVMEGQKLRVELPSFPAKLRQTTLTVHSHSFCEDESVFSTSYDSKINLCAGDVFGENGINNCDSGGPLICLKEGLWTLYGISKGRSLNHVTQPSLFVKVSGITSFLEEITGFTKYLSRSFKVNDDGICGRPKYQPKFNVSDNRITGGEEAIPHSHPWIVFLSLTHGRKFVCGGVVLQSHEKNVTSYVLTAAHCVKNINLANLIVQAGFHDLTYNKEKGKQVVTVSRIIISDLYMTNYDHDYAVLVLSSPLKFTDYVIPACLSQELENFPLGSKCLIAGWGGIDGGIYKPVIRKSGRNVKSISSRYLVLPKTLMQAVITIIDDNNCSNAFFASYDSAINLCAADAMGVIGINNYDSGGPLVCLKDGLWSLHGMGHSALSIYSNACFSGLLAKYYKQTGLIIYYTTSYDDGSCGRPVFQVKYNMSEHRITGGVEANPHSHPWIVLLRSFHSNKYCGGIILPTYSVNFSSFILTSAHCVYRSKYVLYVVCFNIYKFVFVTHYHNNEFYDFFILRIFWHIYFLNYFSISHLLVLAGVHDIQSLSDEGIVAATVKNVFIHPFYLYNSDYDVAILKLKNPLLYNSYILPACLPRKNEYLKPRTRCLASGWGAIDGVQNSIISRTPIFTTKLMQTEIIIHSHSFCQHESVFYDSYDDEIYICGGDIFGIKGTNTRDSGGPLVCMKSGVWTLYGVVKARGHHHETQPSLEQIKDGNLECGLPKYQPIYEFSENRVTAGVEAIPHSHPWLVFITSKIKDDKCGGAILPSRERNSSSFILTAAHCIFYLRKEEIMVTAGMHDQSLNNEIGRQSADVKRRVINITYKKNKGYDYGILILLQPLKFNDYVKPICICKEREHLMPGTKCLIAGWGAIDGGAYKPIIKNNTITRRQTVFPTVLMQTVLAVYSNAYCANASFFSTGYDSVINLCAGDDLGEKGVNNADSGMPLVCLSEGLWTMYGIARGRSAFSPKQLSLFIQIASITRFINFYTGYLMQGKRFISFELHMHAETMNAFLC</sequence>
<dbReference type="STRING" id="45882.A0A0V1CTI9"/>
<keyword evidence="4" id="KW-0645">Protease</keyword>
<keyword evidence="2" id="KW-0732">Signal</keyword>
<dbReference type="PROSITE" id="PS50240">
    <property type="entry name" value="TRYPSIN_DOM"/>
    <property type="match status" value="4"/>
</dbReference>
<dbReference type="SUPFAM" id="SSF50494">
    <property type="entry name" value="Trypsin-like serine proteases"/>
    <property type="match status" value="4"/>
</dbReference>
<dbReference type="FunFam" id="2.40.10.10:FF:000068">
    <property type="entry name" value="transmembrane protease serine 2"/>
    <property type="match status" value="2"/>
</dbReference>
<feature type="chain" id="PRO_5006876223" evidence="2">
    <location>
        <begin position="27"/>
        <end position="1201"/>
    </location>
</feature>
<comment type="caution">
    <text evidence="4">The sequence shown here is derived from an EMBL/GenBank/DDBJ whole genome shotgun (WGS) entry which is preliminary data.</text>
</comment>
<dbReference type="PANTHER" id="PTHR24252">
    <property type="entry name" value="ACROSIN-RELATED"/>
    <property type="match status" value="1"/>
</dbReference>
<evidence type="ECO:0000256" key="1">
    <source>
        <dbReference type="ARBA" id="ARBA00023157"/>
    </source>
</evidence>
<evidence type="ECO:0000259" key="3">
    <source>
        <dbReference type="PROSITE" id="PS50240"/>
    </source>
</evidence>
<dbReference type="InterPro" id="IPR009003">
    <property type="entry name" value="Peptidase_S1_PA"/>
</dbReference>
<feature type="signal peptide" evidence="2">
    <location>
        <begin position="1"/>
        <end position="26"/>
    </location>
</feature>
<dbReference type="InterPro" id="IPR043504">
    <property type="entry name" value="Peptidase_S1_PA_chymotrypsin"/>
</dbReference>
<keyword evidence="4" id="KW-0812">Transmembrane</keyword>
<name>A0A0V1CTI9_TRIBR</name>
<dbReference type="InterPro" id="IPR001314">
    <property type="entry name" value="Peptidase_S1A"/>
</dbReference>
<keyword evidence="5" id="KW-1185">Reference proteome</keyword>
<dbReference type="SMART" id="SM00020">
    <property type="entry name" value="Tryp_SPc"/>
    <property type="match status" value="4"/>
</dbReference>
<evidence type="ECO:0000313" key="4">
    <source>
        <dbReference type="EMBL" id="KRY52551.1"/>
    </source>
</evidence>
<protein>
    <submittedName>
        <fullName evidence="4">Transmembrane protease serine 9</fullName>
    </submittedName>
</protein>
<accession>A0A0V1CTI9</accession>
<dbReference type="PANTHER" id="PTHR24252:SF7">
    <property type="entry name" value="HYALIN"/>
    <property type="match status" value="1"/>
</dbReference>
<dbReference type="CDD" id="cd00190">
    <property type="entry name" value="Tryp_SPc"/>
    <property type="match status" value="4"/>
</dbReference>
<feature type="domain" description="Peptidase S1" evidence="3">
    <location>
        <begin position="339"/>
        <end position="593"/>
    </location>
</feature>
<dbReference type="Pfam" id="PF00089">
    <property type="entry name" value="Trypsin"/>
    <property type="match status" value="5"/>
</dbReference>
<evidence type="ECO:0000256" key="2">
    <source>
        <dbReference type="SAM" id="SignalP"/>
    </source>
</evidence>
<dbReference type="OrthoDB" id="7754674at2759"/>
<dbReference type="EMBL" id="JYDI01000103">
    <property type="protein sequence ID" value="KRY52551.1"/>
    <property type="molecule type" value="Genomic_DNA"/>
</dbReference>
<feature type="domain" description="Peptidase S1" evidence="3">
    <location>
        <begin position="51"/>
        <end position="316"/>
    </location>
</feature>
<evidence type="ECO:0000313" key="5">
    <source>
        <dbReference type="Proteomes" id="UP000054653"/>
    </source>
</evidence>
<gene>
    <name evidence="4" type="primary">Tmprss9</name>
    <name evidence="4" type="ORF">T03_4761</name>
</gene>
<dbReference type="OMA" id="MRVWNGE"/>
<keyword evidence="1" id="KW-1015">Disulfide bond</keyword>
<dbReference type="InterPro" id="IPR001254">
    <property type="entry name" value="Trypsin_dom"/>
</dbReference>
<dbReference type="GO" id="GO:0006508">
    <property type="term" value="P:proteolysis"/>
    <property type="evidence" value="ECO:0007669"/>
    <property type="project" value="UniProtKB-KW"/>
</dbReference>